<evidence type="ECO:0000259" key="3">
    <source>
        <dbReference type="PROSITE" id="PS50887"/>
    </source>
</evidence>
<evidence type="ECO:0000256" key="2">
    <source>
        <dbReference type="ARBA" id="ARBA00034247"/>
    </source>
</evidence>
<dbReference type="PANTHER" id="PTHR45138">
    <property type="entry name" value="REGULATORY COMPONENTS OF SENSORY TRANSDUCTION SYSTEM"/>
    <property type="match status" value="1"/>
</dbReference>
<dbReference type="EMBL" id="CP041614">
    <property type="protein sequence ID" value="QDO85510.1"/>
    <property type="molecule type" value="Genomic_DNA"/>
</dbReference>
<keyword evidence="5" id="KW-1185">Reference proteome</keyword>
<dbReference type="InterPro" id="IPR000014">
    <property type="entry name" value="PAS"/>
</dbReference>
<dbReference type="Pfam" id="PF00990">
    <property type="entry name" value="GGDEF"/>
    <property type="match status" value="1"/>
</dbReference>
<evidence type="ECO:0000313" key="5">
    <source>
        <dbReference type="Proteomes" id="UP000315947"/>
    </source>
</evidence>
<reference evidence="4 5" key="1">
    <citation type="submission" date="2019-07" db="EMBL/GenBank/DDBJ databases">
        <title>Shewanella sp. YLB-06 whole genomic sequence.</title>
        <authorList>
            <person name="Yu L."/>
        </authorList>
    </citation>
    <scope>NUCLEOTIDE SEQUENCE [LARGE SCALE GENOMIC DNA]</scope>
    <source>
        <strain evidence="4 5">YLB-06</strain>
    </source>
</reference>
<feature type="domain" description="GGDEF" evidence="3">
    <location>
        <begin position="277"/>
        <end position="413"/>
    </location>
</feature>
<dbReference type="PANTHER" id="PTHR45138:SF9">
    <property type="entry name" value="DIGUANYLATE CYCLASE DGCM-RELATED"/>
    <property type="match status" value="1"/>
</dbReference>
<dbReference type="Proteomes" id="UP000315947">
    <property type="component" value="Chromosome"/>
</dbReference>
<dbReference type="EC" id="2.7.7.65" evidence="1"/>
<dbReference type="InterPro" id="IPR050469">
    <property type="entry name" value="Diguanylate_Cyclase"/>
</dbReference>
<protein>
    <recommendedName>
        <fullName evidence="1">diguanylate cyclase</fullName>
        <ecNumber evidence="1">2.7.7.65</ecNumber>
    </recommendedName>
</protein>
<name>A0ABX5X2E9_9GAMM</name>
<dbReference type="Gene3D" id="3.30.70.270">
    <property type="match status" value="1"/>
</dbReference>
<dbReference type="Pfam" id="PF24820">
    <property type="entry name" value="Diguanyl_cycl_sensor"/>
    <property type="match status" value="1"/>
</dbReference>
<comment type="catalytic activity">
    <reaction evidence="2">
        <text>2 GTP = 3',3'-c-di-GMP + 2 diphosphate</text>
        <dbReference type="Rhea" id="RHEA:24898"/>
        <dbReference type="ChEBI" id="CHEBI:33019"/>
        <dbReference type="ChEBI" id="CHEBI:37565"/>
        <dbReference type="ChEBI" id="CHEBI:58805"/>
        <dbReference type="EC" id="2.7.7.65"/>
    </reaction>
</comment>
<sequence>MLTLPPKPYEDNRQVSCAEKGLSPADEFHAMMRKARLNTQRENAEMAQQLTMPLDEFSLAAMRTAVKASAPESALMPEPEPASTPTPIATQIAATPFSIPDDDILFDDCYRSVLNLLVQQLMEAVLVVDASGTIQMINAKAIELLSGGKLGASDRLGEPENIIGKTWQEYLREPQKTRYQQMLEEQLVSQCQLEHAPIEASLILAEGGSLDVEFSISYLSLSSPIFAIVIRDLTKHKSEYQQLYQWASTDCLTKLANRRVFDASLRSQWQACTTSAKPISVVIIDIDHFKLFNDKYGHIQGDHCLQRIANVIAHSLPSDECVAARYGGEEFALILPGFDAKQAQSMAEYIQLEINSLKYTDLGLDDSVTVSVSQGIAAEVDGQFRTGTALLCAADTALYRAKADGRNRINLSC</sequence>
<organism evidence="4 5">
    <name type="scientific">Shewanella psychropiezotolerans</name>
    <dbReference type="NCBI Taxonomy" id="2593655"/>
    <lineage>
        <taxon>Bacteria</taxon>
        <taxon>Pseudomonadati</taxon>
        <taxon>Pseudomonadota</taxon>
        <taxon>Gammaproteobacteria</taxon>
        <taxon>Alteromonadales</taxon>
        <taxon>Shewanellaceae</taxon>
        <taxon>Shewanella</taxon>
    </lineage>
</organism>
<dbReference type="CDD" id="cd00130">
    <property type="entry name" value="PAS"/>
    <property type="match status" value="1"/>
</dbReference>
<accession>A0ABX5X2E9</accession>
<dbReference type="CDD" id="cd01949">
    <property type="entry name" value="GGDEF"/>
    <property type="match status" value="1"/>
</dbReference>
<dbReference type="SUPFAM" id="SSF55785">
    <property type="entry name" value="PYP-like sensor domain (PAS domain)"/>
    <property type="match status" value="1"/>
</dbReference>
<dbReference type="InterPro" id="IPR029787">
    <property type="entry name" value="Nucleotide_cyclase"/>
</dbReference>
<dbReference type="InterPro" id="IPR035965">
    <property type="entry name" value="PAS-like_dom_sf"/>
</dbReference>
<dbReference type="InterPro" id="IPR059127">
    <property type="entry name" value="Diguanyl_cycl_sensor_dom"/>
</dbReference>
<evidence type="ECO:0000313" key="4">
    <source>
        <dbReference type="EMBL" id="QDO85510.1"/>
    </source>
</evidence>
<gene>
    <name evidence="4" type="ORF">FM037_22435</name>
</gene>
<evidence type="ECO:0000256" key="1">
    <source>
        <dbReference type="ARBA" id="ARBA00012528"/>
    </source>
</evidence>
<dbReference type="NCBIfam" id="TIGR00254">
    <property type="entry name" value="GGDEF"/>
    <property type="match status" value="1"/>
</dbReference>
<dbReference type="PROSITE" id="PS50887">
    <property type="entry name" value="GGDEF"/>
    <property type="match status" value="1"/>
</dbReference>
<proteinExistence type="predicted"/>
<dbReference type="SMART" id="SM00267">
    <property type="entry name" value="GGDEF"/>
    <property type="match status" value="1"/>
</dbReference>
<dbReference type="SUPFAM" id="SSF55073">
    <property type="entry name" value="Nucleotide cyclase"/>
    <property type="match status" value="1"/>
</dbReference>
<dbReference type="InterPro" id="IPR043128">
    <property type="entry name" value="Rev_trsase/Diguanyl_cyclase"/>
</dbReference>
<dbReference type="Gene3D" id="3.30.450.20">
    <property type="entry name" value="PAS domain"/>
    <property type="match status" value="1"/>
</dbReference>
<dbReference type="InterPro" id="IPR000160">
    <property type="entry name" value="GGDEF_dom"/>
</dbReference>
<dbReference type="RefSeq" id="WP_144047831.1">
    <property type="nucleotide sequence ID" value="NZ_CP041614.1"/>
</dbReference>